<proteinExistence type="predicted"/>
<reference evidence="1 2" key="1">
    <citation type="submission" date="2021-03" db="EMBL/GenBank/DDBJ databases">
        <title>novel species isolated from a fishpond in China.</title>
        <authorList>
            <person name="Lu H."/>
            <person name="Cai Z."/>
        </authorList>
    </citation>
    <scope>NUCLEOTIDE SEQUENCE [LARGE SCALE GENOMIC DNA]</scope>
    <source>
        <strain evidence="1 2">Y57</strain>
    </source>
</reference>
<comment type="caution">
    <text evidence="1">The sequence shown here is derived from an EMBL/GenBank/DDBJ whole genome shotgun (WGS) entry which is preliminary data.</text>
</comment>
<evidence type="ECO:0000313" key="2">
    <source>
        <dbReference type="Proteomes" id="UP000663992"/>
    </source>
</evidence>
<keyword evidence="1" id="KW-0645">Protease</keyword>
<dbReference type="Proteomes" id="UP000663992">
    <property type="component" value="Unassembled WGS sequence"/>
</dbReference>
<dbReference type="GO" id="GO:0008233">
    <property type="term" value="F:peptidase activity"/>
    <property type="evidence" value="ECO:0007669"/>
    <property type="project" value="UniProtKB-KW"/>
</dbReference>
<keyword evidence="2" id="KW-1185">Reference proteome</keyword>
<dbReference type="EMBL" id="JAFKCS010000001">
    <property type="protein sequence ID" value="MBN7818253.1"/>
    <property type="molecule type" value="Genomic_DNA"/>
</dbReference>
<sequence>MWILTWVSAIGLLTLLFDKQLARQFNPNEAPSSVVQGNQTSVKLKRNRQGHYVTSGLINGEPVVFLLDTGATQVSVPSHLAQKLGLKAGQRFLVSTANGRIEVASTQLDSVQIGNIELRNISANINPGMQSDEILLGMSALNQLEFSQSGDVLTLTYSF</sequence>
<accession>A0ABS3CMD1</accession>
<dbReference type="InterPro" id="IPR011969">
    <property type="entry name" value="Clan_AA_Asp_peptidase_C"/>
</dbReference>
<evidence type="ECO:0000313" key="1">
    <source>
        <dbReference type="EMBL" id="MBN7818253.1"/>
    </source>
</evidence>
<dbReference type="NCBIfam" id="TIGR02281">
    <property type="entry name" value="clan_AA_DTGA"/>
    <property type="match status" value="1"/>
</dbReference>
<dbReference type="CDD" id="cd05483">
    <property type="entry name" value="retropepsin_like_bacteria"/>
    <property type="match status" value="1"/>
</dbReference>
<organism evidence="1 2">
    <name type="scientific">Bowmanella yangjiangensis</name>
    <dbReference type="NCBI Taxonomy" id="2811230"/>
    <lineage>
        <taxon>Bacteria</taxon>
        <taxon>Pseudomonadati</taxon>
        <taxon>Pseudomonadota</taxon>
        <taxon>Gammaproteobacteria</taxon>
        <taxon>Alteromonadales</taxon>
        <taxon>Alteromonadaceae</taxon>
        <taxon>Bowmanella</taxon>
    </lineage>
</organism>
<dbReference type="EC" id="3.4.23.-" evidence="1"/>
<keyword evidence="1" id="KW-0378">Hydrolase</keyword>
<dbReference type="GO" id="GO:0006508">
    <property type="term" value="P:proteolysis"/>
    <property type="evidence" value="ECO:0007669"/>
    <property type="project" value="UniProtKB-KW"/>
</dbReference>
<gene>
    <name evidence="1" type="ORF">J0A65_00175</name>
</gene>
<dbReference type="SUPFAM" id="SSF50630">
    <property type="entry name" value="Acid proteases"/>
    <property type="match status" value="1"/>
</dbReference>
<dbReference type="Pfam" id="PF13975">
    <property type="entry name" value="gag-asp_proteas"/>
    <property type="match status" value="1"/>
</dbReference>
<dbReference type="InterPro" id="IPR021109">
    <property type="entry name" value="Peptidase_aspartic_dom_sf"/>
</dbReference>
<dbReference type="InterPro" id="IPR034122">
    <property type="entry name" value="Retropepsin-like_bacterial"/>
</dbReference>
<protein>
    <submittedName>
        <fullName evidence="1">TIGR02281 family clan AA aspartic protease</fullName>
        <ecNumber evidence="1">3.4.23.-</ecNumber>
    </submittedName>
</protein>
<dbReference type="Gene3D" id="2.40.70.10">
    <property type="entry name" value="Acid Proteases"/>
    <property type="match status" value="1"/>
</dbReference>
<name>A0ABS3CMD1_9ALTE</name>